<organism evidence="2 3">
    <name type="scientific">Micromonospora nigra</name>
    <dbReference type="NCBI Taxonomy" id="145857"/>
    <lineage>
        <taxon>Bacteria</taxon>
        <taxon>Bacillati</taxon>
        <taxon>Actinomycetota</taxon>
        <taxon>Actinomycetes</taxon>
        <taxon>Micromonosporales</taxon>
        <taxon>Micromonosporaceae</taxon>
        <taxon>Micromonospora</taxon>
    </lineage>
</organism>
<dbReference type="EMBL" id="FMHT01000003">
    <property type="protein sequence ID" value="SCL16498.1"/>
    <property type="molecule type" value="Genomic_DNA"/>
</dbReference>
<dbReference type="OrthoDB" id="3214648at2"/>
<evidence type="ECO:0000313" key="2">
    <source>
        <dbReference type="EMBL" id="SCL16498.1"/>
    </source>
</evidence>
<dbReference type="Proteomes" id="UP000199699">
    <property type="component" value="Unassembled WGS sequence"/>
</dbReference>
<evidence type="ECO:0000256" key="1">
    <source>
        <dbReference type="SAM" id="MobiDB-lite"/>
    </source>
</evidence>
<dbReference type="RefSeq" id="WP_091076998.1">
    <property type="nucleotide sequence ID" value="NZ_FMHT01000003.1"/>
</dbReference>
<evidence type="ECO:0000313" key="3">
    <source>
        <dbReference type="Proteomes" id="UP000199699"/>
    </source>
</evidence>
<reference evidence="2 3" key="1">
    <citation type="submission" date="2016-06" db="EMBL/GenBank/DDBJ databases">
        <authorList>
            <person name="Kjaerup R.B."/>
            <person name="Dalgaard T.S."/>
            <person name="Juul-Madsen H.R."/>
        </authorList>
    </citation>
    <scope>NUCLEOTIDE SEQUENCE [LARGE SCALE GENOMIC DNA]</scope>
    <source>
        <strain evidence="2 3">DSM 43818</strain>
    </source>
</reference>
<proteinExistence type="predicted"/>
<keyword evidence="3" id="KW-1185">Reference proteome</keyword>
<dbReference type="STRING" id="145857.GA0070616_1031"/>
<sequence length="66" mass="7279">MAWSWRYEGVDGEPVEGPAESFSSQADAESWIGQTWRELAASGVTSVALVEDDRVDYRMSLQPAAE</sequence>
<name>A0A1C6RHG8_9ACTN</name>
<dbReference type="AlphaFoldDB" id="A0A1C6RHG8"/>
<gene>
    <name evidence="2" type="ORF">GA0070616_1031</name>
</gene>
<protein>
    <submittedName>
        <fullName evidence="2">Uncharacterized protein</fullName>
    </submittedName>
</protein>
<accession>A0A1C6RHG8</accession>
<feature type="region of interest" description="Disordered" evidence="1">
    <location>
        <begin position="1"/>
        <end position="26"/>
    </location>
</feature>